<reference evidence="1" key="1">
    <citation type="journal article" date="2014" name="Int. J. Syst. Evol. Microbiol.">
        <title>Complete genome sequence of Corynebacterium casei LMG S-19264T (=DSM 44701T), isolated from a smear-ripened cheese.</title>
        <authorList>
            <consortium name="US DOE Joint Genome Institute (JGI-PGF)"/>
            <person name="Walter F."/>
            <person name="Albersmeier A."/>
            <person name="Kalinowski J."/>
            <person name="Ruckert C."/>
        </authorList>
    </citation>
    <scope>NUCLEOTIDE SEQUENCE</scope>
    <source>
        <strain evidence="1">CGMCC 1.12160</strain>
    </source>
</reference>
<name>A0A917F7A8_9MICO</name>
<dbReference type="AlphaFoldDB" id="A0A917F7A8"/>
<reference evidence="1" key="2">
    <citation type="submission" date="2020-09" db="EMBL/GenBank/DDBJ databases">
        <authorList>
            <person name="Sun Q."/>
            <person name="Zhou Y."/>
        </authorList>
    </citation>
    <scope>NUCLEOTIDE SEQUENCE</scope>
    <source>
        <strain evidence="1">CGMCC 1.12160</strain>
    </source>
</reference>
<dbReference type="Gene3D" id="3.40.50.1000">
    <property type="entry name" value="HAD superfamily/HAD-like"/>
    <property type="match status" value="1"/>
</dbReference>
<sequence>MRDITREVFEAVLFDNDGTLTDSTAAVERAWQAWAAHHGVPLERLVGFHGVPSRGIVAAVVDDHIDVDLATADIDRRELEDLEGVLPLPGAAAALTALPGRAAVVTSASRELADLRLAAAGLVAPEAYVTADDITRGKPDPQPYLIAAERLGVDPARCLVVEDAPAGLRSGRAAGAATLAVTTTSTEQALRDLADLVVADLSAVVFEVVDGGVRVRVTD</sequence>
<evidence type="ECO:0000313" key="1">
    <source>
        <dbReference type="EMBL" id="GGF50900.1"/>
    </source>
</evidence>
<dbReference type="PRINTS" id="PR00413">
    <property type="entry name" value="HADHALOGNASE"/>
</dbReference>
<dbReference type="SFLD" id="SFLDG01129">
    <property type="entry name" value="C1.5:_HAD__Beta-PGM__Phosphata"/>
    <property type="match status" value="1"/>
</dbReference>
<dbReference type="InterPro" id="IPR051806">
    <property type="entry name" value="HAD-like_SPP"/>
</dbReference>
<evidence type="ECO:0000313" key="2">
    <source>
        <dbReference type="Proteomes" id="UP000605670"/>
    </source>
</evidence>
<dbReference type="InterPro" id="IPR006439">
    <property type="entry name" value="HAD-SF_hydro_IA"/>
</dbReference>
<comment type="caution">
    <text evidence="1">The sequence shown here is derived from an EMBL/GenBank/DDBJ whole genome shotgun (WGS) entry which is preliminary data.</text>
</comment>
<dbReference type="EMBL" id="BMEM01000002">
    <property type="protein sequence ID" value="GGF50900.1"/>
    <property type="molecule type" value="Genomic_DNA"/>
</dbReference>
<proteinExistence type="predicted"/>
<protein>
    <submittedName>
        <fullName evidence="1">Phosphatase</fullName>
    </submittedName>
</protein>
<dbReference type="InterPro" id="IPR023198">
    <property type="entry name" value="PGP-like_dom2"/>
</dbReference>
<gene>
    <name evidence="1" type="ORF">GCM10011366_18410</name>
</gene>
<dbReference type="SFLD" id="SFLDS00003">
    <property type="entry name" value="Haloacid_Dehalogenase"/>
    <property type="match status" value="1"/>
</dbReference>
<dbReference type="Proteomes" id="UP000605670">
    <property type="component" value="Unassembled WGS sequence"/>
</dbReference>
<dbReference type="Pfam" id="PF00702">
    <property type="entry name" value="Hydrolase"/>
    <property type="match status" value="1"/>
</dbReference>
<organism evidence="1 2">
    <name type="scientific">Ornithinimicrobium tianjinense</name>
    <dbReference type="NCBI Taxonomy" id="1195761"/>
    <lineage>
        <taxon>Bacteria</taxon>
        <taxon>Bacillati</taxon>
        <taxon>Actinomycetota</taxon>
        <taxon>Actinomycetes</taxon>
        <taxon>Micrococcales</taxon>
        <taxon>Ornithinimicrobiaceae</taxon>
        <taxon>Ornithinimicrobium</taxon>
    </lineage>
</organism>
<dbReference type="PANTHER" id="PTHR43481:SF4">
    <property type="entry name" value="GLYCEROL-1-PHOSPHATE PHOSPHOHYDROLASE 1-RELATED"/>
    <property type="match status" value="1"/>
</dbReference>
<dbReference type="InterPro" id="IPR023214">
    <property type="entry name" value="HAD_sf"/>
</dbReference>
<dbReference type="Gene3D" id="1.10.150.240">
    <property type="entry name" value="Putative phosphatase, domain 2"/>
    <property type="match status" value="1"/>
</dbReference>
<dbReference type="SUPFAM" id="SSF56784">
    <property type="entry name" value="HAD-like"/>
    <property type="match status" value="1"/>
</dbReference>
<dbReference type="GO" id="GO:0050308">
    <property type="term" value="F:sugar-phosphatase activity"/>
    <property type="evidence" value="ECO:0007669"/>
    <property type="project" value="TreeGrafter"/>
</dbReference>
<keyword evidence="2" id="KW-1185">Reference proteome</keyword>
<dbReference type="NCBIfam" id="TIGR01509">
    <property type="entry name" value="HAD-SF-IA-v3"/>
    <property type="match status" value="1"/>
</dbReference>
<dbReference type="InterPro" id="IPR036412">
    <property type="entry name" value="HAD-like_sf"/>
</dbReference>
<dbReference type="PANTHER" id="PTHR43481">
    <property type="entry name" value="FRUCTOSE-1-PHOSPHATE PHOSPHATASE"/>
    <property type="match status" value="1"/>
</dbReference>
<dbReference type="RefSeq" id="WP_229735108.1">
    <property type="nucleotide sequence ID" value="NZ_BAABKH010000001.1"/>
</dbReference>
<accession>A0A917F7A8</accession>